<keyword evidence="5 8" id="KW-1133">Transmembrane helix</keyword>
<accession>A0A6A5G331</accession>
<dbReference type="Pfam" id="PF13850">
    <property type="entry name" value="ERGIC_N"/>
    <property type="match status" value="1"/>
</dbReference>
<organism evidence="11 12">
    <name type="scientific">Caenorhabditis remanei</name>
    <name type="common">Caenorhabditis vulgaris</name>
    <dbReference type="NCBI Taxonomy" id="31234"/>
    <lineage>
        <taxon>Eukaryota</taxon>
        <taxon>Metazoa</taxon>
        <taxon>Ecdysozoa</taxon>
        <taxon>Nematoda</taxon>
        <taxon>Chromadorea</taxon>
        <taxon>Rhabditida</taxon>
        <taxon>Rhabditina</taxon>
        <taxon>Rhabditomorpha</taxon>
        <taxon>Rhabditoidea</taxon>
        <taxon>Rhabditidae</taxon>
        <taxon>Peloderinae</taxon>
        <taxon>Caenorhabditis</taxon>
    </lineage>
</organism>
<keyword evidence="4 8" id="KW-0812">Transmembrane</keyword>
<dbReference type="GO" id="GO:0006890">
    <property type="term" value="P:retrograde vesicle-mediated transport, Golgi to endoplasmic reticulum"/>
    <property type="evidence" value="ECO:0007669"/>
    <property type="project" value="TreeGrafter"/>
</dbReference>
<comment type="caution">
    <text evidence="11">The sequence shown here is derived from an EMBL/GenBank/DDBJ whole genome shotgun (WGS) entry which is preliminary data.</text>
</comment>
<feature type="transmembrane region" description="Helical" evidence="8">
    <location>
        <begin position="255"/>
        <end position="280"/>
    </location>
</feature>
<reference evidence="11 12" key="1">
    <citation type="submission" date="2019-12" db="EMBL/GenBank/DDBJ databases">
        <title>Chromosome-level assembly of the Caenorhabditis remanei genome.</title>
        <authorList>
            <person name="Teterina A.A."/>
            <person name="Willis J.H."/>
            <person name="Phillips P.C."/>
        </authorList>
    </citation>
    <scope>NUCLEOTIDE SEQUENCE [LARGE SCALE GENOMIC DNA]</scope>
    <source>
        <strain evidence="11 12">PX506</strain>
        <tissue evidence="11">Whole organism</tissue>
    </source>
</reference>
<evidence type="ECO:0000256" key="5">
    <source>
        <dbReference type="ARBA" id="ARBA00022989"/>
    </source>
</evidence>
<evidence type="ECO:0000259" key="10">
    <source>
        <dbReference type="Pfam" id="PF13850"/>
    </source>
</evidence>
<evidence type="ECO:0000256" key="4">
    <source>
        <dbReference type="ARBA" id="ARBA00022692"/>
    </source>
</evidence>
<feature type="domain" description="Endoplasmic reticulum vesicle transporter N-terminal" evidence="10">
    <location>
        <begin position="7"/>
        <end position="97"/>
    </location>
</feature>
<dbReference type="GO" id="GO:0005789">
    <property type="term" value="C:endoplasmic reticulum membrane"/>
    <property type="evidence" value="ECO:0007669"/>
    <property type="project" value="TreeGrafter"/>
</dbReference>
<dbReference type="InterPro" id="IPR039542">
    <property type="entry name" value="Erv_N"/>
</dbReference>
<proteinExistence type="inferred from homology"/>
<feature type="transmembrane region" description="Helical" evidence="8">
    <location>
        <begin position="24"/>
        <end position="44"/>
    </location>
</feature>
<dbReference type="PANTHER" id="PTHR10984">
    <property type="entry name" value="ENDOPLASMIC RETICULUM-GOLGI INTERMEDIATE COMPARTMENT PROTEIN"/>
    <property type="match status" value="1"/>
</dbReference>
<evidence type="ECO:0000313" key="12">
    <source>
        <dbReference type="Proteomes" id="UP000483820"/>
    </source>
</evidence>
<feature type="domain" description="Endoplasmic reticulum vesicle transporter C-terminal" evidence="9">
    <location>
        <begin position="146"/>
        <end position="227"/>
    </location>
</feature>
<evidence type="ECO:0000259" key="9">
    <source>
        <dbReference type="Pfam" id="PF07970"/>
    </source>
</evidence>
<dbReference type="KEGG" id="crq:GCK72_025511"/>
<dbReference type="GO" id="GO:0006888">
    <property type="term" value="P:endoplasmic reticulum to Golgi vesicle-mediated transport"/>
    <property type="evidence" value="ECO:0007669"/>
    <property type="project" value="TreeGrafter"/>
</dbReference>
<sequence>MSLLWSLKHFDAYRKPMDDFRVKTLSGGLVTLIATIVIGLLIVLETKQFLSTDVLEHLFVDSTTSDERVHIEFDITFNKLPCNFITVDVMDVSSEAQDNINDDIYRLRLDADGRNISESAQKIEINQNKTIADPTELTQEVKCGSCYGAAADGICCNTCEDVKSAYAIKGWQVNIEEVEQCKNDKWVKEFTEHKNEGCRVYGTVKVAKVAGNFHLAPGDPHQAMRSHGQSGLPGFFVQYEFSPLMVQYEEFRQSLASFLVSLCAIVGGVFAMAQLIDITIYQTHRYMKNRIAGGKLT</sequence>
<dbReference type="RefSeq" id="XP_053579931.1">
    <property type="nucleotide sequence ID" value="XM_053736365.1"/>
</dbReference>
<dbReference type="PANTHER" id="PTHR10984:SF25">
    <property type="entry name" value="ENDOPLASMIC RETICULUM-GOLGI INTERMEDIATE COMPARTMENT PROTEIN 3"/>
    <property type="match status" value="1"/>
</dbReference>
<comment type="subcellular location">
    <subcellularLocation>
        <location evidence="2">Endoplasmic reticulum-Golgi intermediate compartment membrane</location>
        <topology evidence="2">Multi-pass membrane protein</topology>
    </subcellularLocation>
    <subcellularLocation>
        <location evidence="1">Golgi apparatus</location>
        <location evidence="1">cis-Golgi network membrane</location>
        <topology evidence="1">Multi-pass membrane protein</topology>
    </subcellularLocation>
</comment>
<dbReference type="GO" id="GO:0000139">
    <property type="term" value="C:Golgi membrane"/>
    <property type="evidence" value="ECO:0007669"/>
    <property type="project" value="TreeGrafter"/>
</dbReference>
<evidence type="ECO:0000256" key="6">
    <source>
        <dbReference type="ARBA" id="ARBA00023136"/>
    </source>
</evidence>
<evidence type="ECO:0000313" key="11">
    <source>
        <dbReference type="EMBL" id="KAF1749044.1"/>
    </source>
</evidence>
<dbReference type="Proteomes" id="UP000483820">
    <property type="component" value="Chromosome X"/>
</dbReference>
<evidence type="ECO:0000256" key="2">
    <source>
        <dbReference type="ARBA" id="ARBA00004457"/>
    </source>
</evidence>
<dbReference type="InterPro" id="IPR045888">
    <property type="entry name" value="Erv"/>
</dbReference>
<dbReference type="GO" id="GO:0033116">
    <property type="term" value="C:endoplasmic reticulum-Golgi intermediate compartment membrane"/>
    <property type="evidence" value="ECO:0007669"/>
    <property type="project" value="UniProtKB-SubCell"/>
</dbReference>
<dbReference type="Pfam" id="PF07970">
    <property type="entry name" value="COPIIcoated_ERV"/>
    <property type="match status" value="1"/>
</dbReference>
<dbReference type="InterPro" id="IPR012936">
    <property type="entry name" value="Erv_C"/>
</dbReference>
<dbReference type="AlphaFoldDB" id="A0A6A5G331"/>
<comment type="similarity">
    <text evidence="3">Belongs to the ERGIC family.</text>
</comment>
<dbReference type="GO" id="GO:0030134">
    <property type="term" value="C:COPII-coated ER to Golgi transport vesicle"/>
    <property type="evidence" value="ECO:0007669"/>
    <property type="project" value="TreeGrafter"/>
</dbReference>
<name>A0A6A5G331_CAERE</name>
<keyword evidence="6 8" id="KW-0472">Membrane</keyword>
<dbReference type="CTD" id="9819388"/>
<evidence type="ECO:0000256" key="8">
    <source>
        <dbReference type="SAM" id="Phobius"/>
    </source>
</evidence>
<protein>
    <recommendedName>
        <fullName evidence="7">Endoplasmic reticulum-Golgi intermediate compartment protein 3</fullName>
    </recommendedName>
</protein>
<dbReference type="EMBL" id="WUAV01000006">
    <property type="protein sequence ID" value="KAF1749044.1"/>
    <property type="molecule type" value="Genomic_DNA"/>
</dbReference>
<evidence type="ECO:0000256" key="1">
    <source>
        <dbReference type="ARBA" id="ARBA00004257"/>
    </source>
</evidence>
<gene>
    <name evidence="11" type="ORF">GCK72_025511</name>
</gene>
<evidence type="ECO:0000256" key="7">
    <source>
        <dbReference type="ARBA" id="ARBA00040493"/>
    </source>
</evidence>
<dbReference type="GeneID" id="9819388"/>
<evidence type="ECO:0000256" key="3">
    <source>
        <dbReference type="ARBA" id="ARBA00005648"/>
    </source>
</evidence>